<evidence type="ECO:0000313" key="2">
    <source>
        <dbReference type="Proteomes" id="UP000054279"/>
    </source>
</evidence>
<dbReference type="HOGENOM" id="CLU_012055_0_1_1"/>
<dbReference type="Proteomes" id="UP000054279">
    <property type="component" value="Unassembled WGS sequence"/>
</dbReference>
<sequence>MAGHTEEPKVYWSKCPDGTARITTLELYALGIEHVPVVQCETGIILELNLNLVDMLQDFYQSCGLNPFSNEVSNLLELPLPQHVRLVYYHLEDGGGMSSLIPHVSRYLPEEYEFLQEFNQHLGTKVAKYWAFRAASELLPELLKLYDLCTTGHDFEYGETGIDPIYGEIPSRCWNFLKGDGWGHYDKKLPHYSM</sequence>
<dbReference type="AlphaFoldDB" id="A0A0C9VTR4"/>
<protein>
    <submittedName>
        <fullName evidence="1">Uncharacterized protein</fullName>
    </submittedName>
</protein>
<proteinExistence type="predicted"/>
<dbReference type="EMBL" id="KN837136">
    <property type="protein sequence ID" value="KIJ41546.1"/>
    <property type="molecule type" value="Genomic_DNA"/>
</dbReference>
<name>A0A0C9VTR4_SPHS4</name>
<organism evidence="1 2">
    <name type="scientific">Sphaerobolus stellatus (strain SS14)</name>
    <dbReference type="NCBI Taxonomy" id="990650"/>
    <lineage>
        <taxon>Eukaryota</taxon>
        <taxon>Fungi</taxon>
        <taxon>Dikarya</taxon>
        <taxon>Basidiomycota</taxon>
        <taxon>Agaricomycotina</taxon>
        <taxon>Agaricomycetes</taxon>
        <taxon>Phallomycetidae</taxon>
        <taxon>Geastrales</taxon>
        <taxon>Sphaerobolaceae</taxon>
        <taxon>Sphaerobolus</taxon>
    </lineage>
</organism>
<dbReference type="OrthoDB" id="2976114at2759"/>
<evidence type="ECO:0000313" key="1">
    <source>
        <dbReference type="EMBL" id="KIJ41546.1"/>
    </source>
</evidence>
<accession>A0A0C9VTR4</accession>
<reference evidence="1 2" key="1">
    <citation type="submission" date="2014-06" db="EMBL/GenBank/DDBJ databases">
        <title>Evolutionary Origins and Diversification of the Mycorrhizal Mutualists.</title>
        <authorList>
            <consortium name="DOE Joint Genome Institute"/>
            <consortium name="Mycorrhizal Genomics Consortium"/>
            <person name="Kohler A."/>
            <person name="Kuo A."/>
            <person name="Nagy L.G."/>
            <person name="Floudas D."/>
            <person name="Copeland A."/>
            <person name="Barry K.W."/>
            <person name="Cichocki N."/>
            <person name="Veneault-Fourrey C."/>
            <person name="LaButti K."/>
            <person name="Lindquist E.A."/>
            <person name="Lipzen A."/>
            <person name="Lundell T."/>
            <person name="Morin E."/>
            <person name="Murat C."/>
            <person name="Riley R."/>
            <person name="Ohm R."/>
            <person name="Sun H."/>
            <person name="Tunlid A."/>
            <person name="Henrissat B."/>
            <person name="Grigoriev I.V."/>
            <person name="Hibbett D.S."/>
            <person name="Martin F."/>
        </authorList>
    </citation>
    <scope>NUCLEOTIDE SEQUENCE [LARGE SCALE GENOMIC DNA]</scope>
    <source>
        <strain evidence="1 2">SS14</strain>
    </source>
</reference>
<gene>
    <name evidence="1" type="ORF">M422DRAFT_255458</name>
</gene>
<keyword evidence="2" id="KW-1185">Reference proteome</keyword>